<feature type="domain" description="RDRP C-terminal head" evidence="10">
    <location>
        <begin position="970"/>
        <end position="1117"/>
    </location>
</feature>
<dbReference type="EMBL" id="GG666656">
    <property type="protein sequence ID" value="EEN45605.1"/>
    <property type="molecule type" value="Genomic_DNA"/>
</dbReference>
<dbReference type="eggNOG" id="KOG0988">
    <property type="taxonomic scope" value="Eukaryota"/>
</dbReference>
<proteinExistence type="inferred from homology"/>
<evidence type="ECO:0000256" key="2">
    <source>
        <dbReference type="ARBA" id="ARBA00012494"/>
    </source>
</evidence>
<dbReference type="GO" id="GO:0003968">
    <property type="term" value="F:RNA-directed RNA polymerase activity"/>
    <property type="evidence" value="ECO:0007669"/>
    <property type="project" value="UniProtKB-KW"/>
</dbReference>
<dbReference type="PANTHER" id="PTHR23079">
    <property type="entry name" value="RNA-DEPENDENT RNA POLYMERASE"/>
    <property type="match status" value="1"/>
</dbReference>
<evidence type="ECO:0000256" key="7">
    <source>
        <dbReference type="ARBA" id="ARBA00023158"/>
    </source>
</evidence>
<keyword evidence="4" id="KW-0808">Transferase</keyword>
<protein>
    <recommendedName>
        <fullName evidence="2">RNA-directed RNA polymerase</fullName>
        <ecNumber evidence="2">2.7.7.48</ecNumber>
    </recommendedName>
</protein>
<accession>C3ZPA8</accession>
<evidence type="ECO:0000256" key="5">
    <source>
        <dbReference type="ARBA" id="ARBA00022695"/>
    </source>
</evidence>
<evidence type="ECO:0000256" key="6">
    <source>
        <dbReference type="ARBA" id="ARBA00022884"/>
    </source>
</evidence>
<dbReference type="PANTHER" id="PTHR23079:SF55">
    <property type="entry name" value="RNA-DIRECTED RNA POLYMERASE"/>
    <property type="match status" value="1"/>
</dbReference>
<dbReference type="InParanoid" id="C3ZPA8"/>
<name>C3ZPA8_BRAFL</name>
<comment type="catalytic activity">
    <reaction evidence="8">
        <text>RNA(n) + a ribonucleoside 5'-triphosphate = RNA(n+1) + diphosphate</text>
        <dbReference type="Rhea" id="RHEA:21248"/>
        <dbReference type="Rhea" id="RHEA-COMP:14527"/>
        <dbReference type="Rhea" id="RHEA-COMP:17342"/>
        <dbReference type="ChEBI" id="CHEBI:33019"/>
        <dbReference type="ChEBI" id="CHEBI:61557"/>
        <dbReference type="ChEBI" id="CHEBI:140395"/>
        <dbReference type="EC" id="2.7.7.48"/>
    </reaction>
</comment>
<gene>
    <name evidence="11" type="ORF">BRAFLDRAFT_81564</name>
</gene>
<dbReference type="InterPro" id="IPR007855">
    <property type="entry name" value="RDRP"/>
</dbReference>
<evidence type="ECO:0000259" key="10">
    <source>
        <dbReference type="Pfam" id="PF26253"/>
    </source>
</evidence>
<evidence type="ECO:0000256" key="1">
    <source>
        <dbReference type="ARBA" id="ARBA00005762"/>
    </source>
</evidence>
<evidence type="ECO:0000259" key="9">
    <source>
        <dbReference type="Pfam" id="PF05183"/>
    </source>
</evidence>
<dbReference type="STRING" id="7739.C3ZPA8"/>
<dbReference type="Pfam" id="PF05183">
    <property type="entry name" value="RdRP"/>
    <property type="match status" value="1"/>
</dbReference>
<keyword evidence="3" id="KW-0696">RNA-directed RNA polymerase</keyword>
<reference evidence="11" key="1">
    <citation type="journal article" date="2008" name="Nature">
        <title>The amphioxus genome and the evolution of the chordate karyotype.</title>
        <authorList>
            <consortium name="US DOE Joint Genome Institute (JGI-PGF)"/>
            <person name="Putnam N.H."/>
            <person name="Butts T."/>
            <person name="Ferrier D.E.K."/>
            <person name="Furlong R.F."/>
            <person name="Hellsten U."/>
            <person name="Kawashima T."/>
            <person name="Robinson-Rechavi M."/>
            <person name="Shoguchi E."/>
            <person name="Terry A."/>
            <person name="Yu J.-K."/>
            <person name="Benito-Gutierrez E.L."/>
            <person name="Dubchak I."/>
            <person name="Garcia-Fernandez J."/>
            <person name="Gibson-Brown J.J."/>
            <person name="Grigoriev I.V."/>
            <person name="Horton A.C."/>
            <person name="de Jong P.J."/>
            <person name="Jurka J."/>
            <person name="Kapitonov V.V."/>
            <person name="Kohara Y."/>
            <person name="Kuroki Y."/>
            <person name="Lindquist E."/>
            <person name="Lucas S."/>
            <person name="Osoegawa K."/>
            <person name="Pennacchio L.A."/>
            <person name="Salamov A.A."/>
            <person name="Satou Y."/>
            <person name="Sauka-Spengler T."/>
            <person name="Schmutz J."/>
            <person name="Shin-I T."/>
            <person name="Toyoda A."/>
            <person name="Bronner-Fraser M."/>
            <person name="Fujiyama A."/>
            <person name="Holland L.Z."/>
            <person name="Holland P.W.H."/>
            <person name="Satoh N."/>
            <person name="Rokhsar D.S."/>
        </authorList>
    </citation>
    <scope>NUCLEOTIDE SEQUENCE [LARGE SCALE GENOMIC DNA]</scope>
    <source>
        <strain evidence="11">S238N-H82</strain>
        <tissue evidence="11">Testes</tissue>
    </source>
</reference>
<feature type="domain" description="RDRP core" evidence="9">
    <location>
        <begin position="391"/>
        <end position="946"/>
    </location>
</feature>
<organism>
    <name type="scientific">Branchiostoma floridae</name>
    <name type="common">Florida lancelet</name>
    <name type="synonym">Amphioxus</name>
    <dbReference type="NCBI Taxonomy" id="7739"/>
    <lineage>
        <taxon>Eukaryota</taxon>
        <taxon>Metazoa</taxon>
        <taxon>Chordata</taxon>
        <taxon>Cephalochordata</taxon>
        <taxon>Leptocardii</taxon>
        <taxon>Amphioxiformes</taxon>
        <taxon>Branchiostomatidae</taxon>
        <taxon>Branchiostoma</taxon>
    </lineage>
</organism>
<dbReference type="GO" id="GO:0031047">
    <property type="term" value="P:regulatory ncRNA-mediated gene silencing"/>
    <property type="evidence" value="ECO:0007669"/>
    <property type="project" value="UniProtKB-KW"/>
</dbReference>
<comment type="similarity">
    <text evidence="1">Belongs to the RdRP family.</text>
</comment>
<dbReference type="GO" id="GO:0003723">
    <property type="term" value="F:RNA binding"/>
    <property type="evidence" value="ECO:0007669"/>
    <property type="project" value="UniProtKB-KW"/>
</dbReference>
<sequence length="1867" mass="210689">MEGSSLKVKSEELLVTSLPQLKTAPVQDTLPLKGKVHNVGSSESLHYVKEVFFLLSPSFTVQETSTSKGVYQISFVPSEKAANTLSVCKQWCRAVEVGKPYWLELSSTHISTTEKKSPGRLTSLQVLDVVRVSLGCFLHHGTYVSHWMEESHDSTPDISLHLEHDLQSLSVCLKNNNNIEKMAVPYSGLDSFVLVCSRESRNTTLFFPLNIAPRCFVSKPTRAAQEDRVLSFSTCPPDTIGSSSVLALDVVESSTDGSVIEGALRRLEKVGFKIYFSSTRVITAPPTDGNLSKAFDDFSVTYAWRCALSRGYKVSDRALPAFLSTLDIAARKDPIATASALHQVADVWLDGDCFCDLQAAFQTELKNASTIDQNHTEDLPDHYVYARKVVVTPTQMLFLKPEPIVENRVVREYGVDNFIRVAFRDEDFSKLAVTNPNSIRCVTSRVKDVLEKGIRIGERNFKYLGSSNSQMREHGCWMYAAADKTTTSTSDIRGWMGDLSHERCVATYVSRLGQFFSSSWNAVSVSVEDRSVELIADVETSSGTHTFSDGIGKISVPLAKKVAAALGVSPVPSAFQIRYAGCKGVLAQDPTLGNTDRIQIRGSMKKFESEHKTLEVTSVTTPGVLSLNRQAITLLSGLNVPDMEFLKLQERVLNQLAEMLILDEAAVKALSGARVGMDIRALHDSGISLTTEPFFRSMLLAVYRNRMGELLRRTRIEIPAGEGRIMMGTMDETGKLQYGQVFIQYSREVDKPQADKVVHQGQVTVTKNPCFHPGDMRKFTAVDVPELRHMVDCIVFPSRGPRPHPDEMSGSDLDGDMYFVTWREGLILPRENRPAMDFTAQPKRVLHRPVQESDMIEFFAEYIGSNQLGLIANAHLVHADKEDQGIFSQKCIDLAQLHSDAVDAPKTGQCPELKGDLRPEVYPDFMMKSDKPQYRSERIIGRLFRKCQELDSANQRSGTDDIVYHTSGIDHDLVREGFDSYIEDAQTQLNIYNNMMMSIMSLYGITSEGEVVSGCILKVKQRLGLLKNERFEVTEYVRARFKTLWRKTRAEFFKQFDVEELSEERRKEEQLKRASAWYMVTYSDAYDEKPHDPSPKLLSFPWVVYDVLASLKKIARGRGLEPGQASEEDTNKALISISKSLRGHLDLQLTRITGAQTRQTELFRKIQKAVEGVVGGVKLVLIGPGLTGICDDDSTVEIFVSEDRGVDSNLSSDGRQILPSICSAIKTSVKEATHVKAGKGFTFLFKEDSGAKTTVSLTSSLHDLRRSAYIKLHTARRPDLLAVLHVLMDWARKFHICGRGRDDVIPEEILTLLFLGFAETHDIIAKLRDPDIQTECEAIRELLMVPDPSMKEHRRPLVDHISRDKEKKLRDNMLHAYHHVAQAIGVFGLLGRQMTAPGHLVLNLCRESLGFVLHAEDFNATRLSDLTGAQVAIRRRMFRDVIGFILEAWGDQDALRRVEEEVKQLEVRSKHPVPLAVGRQPSVQEGRCIVFEGFKSKQDNIQLRSYDGQRNPEHDDKTLESPYLLDGPQITTQTGDGADFELFLQMLRRQGQCISDEYDEAKHGQLRATFRYGNVYVYNTSHLPKTMTVEQFEQDVEHGHLAIDAYLSRVRGKRRGRRRGNASTPSVDPHMQHSFIPCTATENVLPKFLETFNFEEFSCTEKYNVSFKLDRGTKGALILDKAFNFVELRLPDVTWMALDLKRRPRDPTSDDHPSGTDIRLKIQSRRALRGESVEKNETYKKFLDPDVKVLVQVHSYDFQCRDGVTTLQIHPHYQGNVPFVRRRVIRRFRAADDVQHSRFRTDVEVRLTEVWEYSRPDDSGRFTRVIPGRQEVTVIPPLPDWTGPGDVEAFAREYWHFCLELGDTLYR</sequence>
<evidence type="ECO:0000256" key="4">
    <source>
        <dbReference type="ARBA" id="ARBA00022679"/>
    </source>
</evidence>
<dbReference type="EC" id="2.7.7.48" evidence="2"/>
<keyword evidence="5" id="KW-0548">Nucleotidyltransferase</keyword>
<evidence type="ECO:0000313" key="11">
    <source>
        <dbReference type="EMBL" id="EEN45605.1"/>
    </source>
</evidence>
<dbReference type="Pfam" id="PF26253">
    <property type="entry name" value="RdRP_head"/>
    <property type="match status" value="1"/>
</dbReference>
<evidence type="ECO:0000256" key="8">
    <source>
        <dbReference type="ARBA" id="ARBA00048744"/>
    </source>
</evidence>
<dbReference type="InterPro" id="IPR058752">
    <property type="entry name" value="RDRP_C_head"/>
</dbReference>
<evidence type="ECO:0000256" key="3">
    <source>
        <dbReference type="ARBA" id="ARBA00022484"/>
    </source>
</evidence>
<keyword evidence="6" id="KW-0694">RNA-binding</keyword>
<keyword evidence="7" id="KW-0943">RNA-mediated gene silencing</keyword>
<dbReference type="InterPro" id="IPR057596">
    <property type="entry name" value="RDRP_core"/>
</dbReference>